<sequence length="106" mass="11491">MDMKMADEFKALLAGDEGSRMGTEASVQDGAEVAPMVEDNPGQAEIENVPSNQAVAPVMGEGRVETEEAQVLAPDEVIVAVVEEILWDQNGDSRGVNRHLDTFFRM</sequence>
<reference evidence="1" key="2">
    <citation type="submission" date="2021-02" db="EMBL/GenBank/DDBJ databases">
        <authorList>
            <person name="Kimball J.A."/>
            <person name="Haas M.W."/>
            <person name="Macchietto M."/>
            <person name="Kono T."/>
            <person name="Duquette J."/>
            <person name="Shao M."/>
        </authorList>
    </citation>
    <scope>NUCLEOTIDE SEQUENCE</scope>
    <source>
        <tissue evidence="1">Fresh leaf tissue</tissue>
    </source>
</reference>
<reference evidence="1" key="1">
    <citation type="journal article" date="2021" name="bioRxiv">
        <title>Whole Genome Assembly and Annotation of Northern Wild Rice, Zizania palustris L., Supports a Whole Genome Duplication in the Zizania Genus.</title>
        <authorList>
            <person name="Haas M."/>
            <person name="Kono T."/>
            <person name="Macchietto M."/>
            <person name="Millas R."/>
            <person name="McGilp L."/>
            <person name="Shao M."/>
            <person name="Duquette J."/>
            <person name="Hirsch C.N."/>
            <person name="Kimball J."/>
        </authorList>
    </citation>
    <scope>NUCLEOTIDE SEQUENCE</scope>
    <source>
        <tissue evidence="1">Fresh leaf tissue</tissue>
    </source>
</reference>
<accession>A0A8J5R158</accession>
<protein>
    <submittedName>
        <fullName evidence="1">Uncharacterized protein</fullName>
    </submittedName>
</protein>
<proteinExistence type="predicted"/>
<keyword evidence="2" id="KW-1185">Reference proteome</keyword>
<comment type="caution">
    <text evidence="1">The sequence shown here is derived from an EMBL/GenBank/DDBJ whole genome shotgun (WGS) entry which is preliminary data.</text>
</comment>
<gene>
    <name evidence="1" type="ORF">GUJ93_ZPchr0009g1498</name>
</gene>
<dbReference type="Proteomes" id="UP000729402">
    <property type="component" value="Unassembled WGS sequence"/>
</dbReference>
<dbReference type="EMBL" id="JAAALK010000289">
    <property type="protein sequence ID" value="KAG8048500.1"/>
    <property type="molecule type" value="Genomic_DNA"/>
</dbReference>
<dbReference type="AlphaFoldDB" id="A0A8J5R158"/>
<name>A0A8J5R158_ZIZPA</name>
<evidence type="ECO:0000313" key="2">
    <source>
        <dbReference type="Proteomes" id="UP000729402"/>
    </source>
</evidence>
<organism evidence="1 2">
    <name type="scientific">Zizania palustris</name>
    <name type="common">Northern wild rice</name>
    <dbReference type="NCBI Taxonomy" id="103762"/>
    <lineage>
        <taxon>Eukaryota</taxon>
        <taxon>Viridiplantae</taxon>
        <taxon>Streptophyta</taxon>
        <taxon>Embryophyta</taxon>
        <taxon>Tracheophyta</taxon>
        <taxon>Spermatophyta</taxon>
        <taxon>Magnoliopsida</taxon>
        <taxon>Liliopsida</taxon>
        <taxon>Poales</taxon>
        <taxon>Poaceae</taxon>
        <taxon>BOP clade</taxon>
        <taxon>Oryzoideae</taxon>
        <taxon>Oryzeae</taxon>
        <taxon>Zizaniinae</taxon>
        <taxon>Zizania</taxon>
    </lineage>
</organism>
<evidence type="ECO:0000313" key="1">
    <source>
        <dbReference type="EMBL" id="KAG8048500.1"/>
    </source>
</evidence>